<comment type="caution">
    <text evidence="1">The sequence shown here is derived from an EMBL/GenBank/DDBJ whole genome shotgun (WGS) entry which is preliminary data.</text>
</comment>
<dbReference type="SUPFAM" id="SSF54593">
    <property type="entry name" value="Glyoxalase/Bleomycin resistance protein/Dihydroxybiphenyl dioxygenase"/>
    <property type="match status" value="1"/>
</dbReference>
<keyword evidence="2" id="KW-1185">Reference proteome</keyword>
<evidence type="ECO:0000313" key="1">
    <source>
        <dbReference type="EMBL" id="MCH4295113.1"/>
    </source>
</evidence>
<accession>A0AAJ1F129</accession>
<dbReference type="CDD" id="cd07262">
    <property type="entry name" value="VOC_like"/>
    <property type="match status" value="1"/>
</dbReference>
<organism evidence="1 2">
    <name type="scientific">Shewanella zhuhaiensis</name>
    <dbReference type="NCBI Taxonomy" id="2919576"/>
    <lineage>
        <taxon>Bacteria</taxon>
        <taxon>Pseudomonadati</taxon>
        <taxon>Pseudomonadota</taxon>
        <taxon>Gammaproteobacteria</taxon>
        <taxon>Alteromonadales</taxon>
        <taxon>Shewanellaceae</taxon>
        <taxon>Shewanella</taxon>
    </lineage>
</organism>
<dbReference type="EMBL" id="JAKUDL010000004">
    <property type="protein sequence ID" value="MCH4295113.1"/>
    <property type="molecule type" value="Genomic_DNA"/>
</dbReference>
<proteinExistence type="predicted"/>
<name>A0AAJ1F129_9GAMM</name>
<dbReference type="AlphaFoldDB" id="A0AAJ1F129"/>
<dbReference type="Proteomes" id="UP001297581">
    <property type="component" value="Unassembled WGS sequence"/>
</dbReference>
<reference evidence="1 2" key="1">
    <citation type="submission" date="2022-02" db="EMBL/GenBank/DDBJ databases">
        <title>The genome sequence of Shewanella sp. 3B26.</title>
        <authorList>
            <person name="Du J."/>
        </authorList>
    </citation>
    <scope>NUCLEOTIDE SEQUENCE [LARGE SCALE GENOMIC DNA]</scope>
    <source>
        <strain evidence="1 2">3B26</strain>
    </source>
</reference>
<dbReference type="InterPro" id="IPR029068">
    <property type="entry name" value="Glyas_Bleomycin-R_OHBP_Dase"/>
</dbReference>
<sequence>MIDHLSTYASDYIASRDFYIAAFRPLAYPMLFEELTSWDADWPTRRMCAFGPEGKPVFWVIETRDAASPRHTAFVAPNRAAVAAFHQAGLAAGGQDNGAPGLRPIYHEHYFGAFLLDPDGNNVEAVCHVPE</sequence>
<gene>
    <name evidence="1" type="ORF">MJ923_12455</name>
</gene>
<dbReference type="PANTHER" id="PTHR35006">
    <property type="entry name" value="GLYOXALASE FAMILY PROTEIN (AFU_ORTHOLOGUE AFUA_5G14830)"/>
    <property type="match status" value="1"/>
</dbReference>
<dbReference type="Gene3D" id="3.10.180.10">
    <property type="entry name" value="2,3-Dihydroxybiphenyl 1,2-Dioxygenase, domain 1"/>
    <property type="match status" value="1"/>
</dbReference>
<dbReference type="PANTHER" id="PTHR35006:SF2">
    <property type="entry name" value="GLYOXALASE FAMILY PROTEIN (AFU_ORTHOLOGUE AFUA_5G14830)"/>
    <property type="match status" value="1"/>
</dbReference>
<dbReference type="RefSeq" id="WP_240591378.1">
    <property type="nucleotide sequence ID" value="NZ_JAKUDL010000004.1"/>
</dbReference>
<protein>
    <submittedName>
        <fullName evidence="1">VOC family protein</fullName>
    </submittedName>
</protein>
<evidence type="ECO:0000313" key="2">
    <source>
        <dbReference type="Proteomes" id="UP001297581"/>
    </source>
</evidence>